<dbReference type="SMART" id="SM00233">
    <property type="entry name" value="PH"/>
    <property type="match status" value="1"/>
</dbReference>
<dbReference type="PROSITE" id="PS51651">
    <property type="entry name" value="DOCKER"/>
    <property type="match status" value="1"/>
</dbReference>
<accession>A0ABM1VYF8</accession>
<dbReference type="InterPro" id="IPR046773">
    <property type="entry name" value="DOCKER_Lobe_C"/>
</dbReference>
<dbReference type="InterPro" id="IPR001849">
    <property type="entry name" value="PH_domain"/>
</dbReference>
<feature type="region of interest" description="Disordered" evidence="4">
    <location>
        <begin position="1311"/>
        <end position="1338"/>
    </location>
</feature>
<dbReference type="Pfam" id="PF20422">
    <property type="entry name" value="DHR-2_Lobe_B"/>
    <property type="match status" value="1"/>
</dbReference>
<dbReference type="InterPro" id="IPR027357">
    <property type="entry name" value="DOCKER_dom"/>
</dbReference>
<sequence>MSGPMSERKFAEGLQRKGNAAKIRETVSQALRESAIQSRPKLVEPVDYETFVVKNKVLLHNDPQLEMLNFPHDDVLVPPPAPPRRMRTSVSTVPASTDQEVSSLMVKECLKTYTSPLQTVKFKYQPYAGSYQQLPNVSKKEPLQEHIFEIDAEVEEKDDDTLSRGFVSTITKRGWLFKGPDSGKDNIISFTRQFKRRFFFLKQQSDYSYILEMFKDDKKSDCKGAIFMDLAQEVVKNPKKGKHCFEVRMTDRPPCLLAAENESEANDWILTLNKVINAADTASQASRDSIREENASSGTPENYKESSINHPVVKYCRETDSSLAKARQEARQNLFSIYPDMRRSAFDEDAEEEEEPEIEVFPRPYAQRFLLQLKELRFGLQFNLADEGKENKKCNPEPFFLTFAIYDAREGKKISEDFSMDPNDPEVRSMIPADLLSASDRLHSVSGQENSMPDLANLSEGWLSQSARQGIFSIARPLQDVYLVARIEKVLQGGITQCVEPYVKGGDSKMALKVHRQMKQFCSHIGHYRMPFAWSARPLPSTSYGTLDLPIYKQEGSKFSEEEMVKVLQDFRKPDKGSKLQVIPGSLKISFDLISADSEPIKNTLTSSLVPVKPFSEPAAGSVPVVEVEEFVPDVASLSSCFDSYKNNLYVRPVSLKYDSQKAFAKARNIACCIELRDSDEEGAMPLKRIYSKPGLSPFTSVASTTVLHHAQTPDFMEEVKLCLPVQLKEKHHLLFRFYHVSCEGSKASGKAASGKKKDSIEMCVGYAWMPLLHEGRVVTGERVIPVASSIPLMYLNYDTLSSSKSAGSEVKWVDGGKPLFRLRLHLVSTVYTQDQHLHNFFVHCQRVESGGGLAIDMNNVNKIKLENGGGGCSPPGDGLLTPPNDLQSLLNGVKSLLAVEVATYVQFLPTLLNQLFQLCARTVSEDVAVNSVRVLIHMVSLVHDEGKCDYLEKYVKYMFRPDPAVKTSKSQRTVHEELSKHLTSLLRPANADPLVVTRFLKHAWFFFEVLLKSMTLYLIDTDRIKMPRNECFSPECQYRLQNLLHMVTLHVIQKNKERKEETKNANNSLAHFVKKCFTLMDRGYVFRLVSKYIENFNPGDSKALHDFKFEFLRIVCSHEHFIPLSLPLMRRGMVKNFKEIKLEDLKHDYCLSDEYRKLHYLVGLLLFELRQAMTEQRAIRRSAITVLRNQMAKHSFDDRYASRTQQGRIAALYLPLIGLLLDSKNQLLQIGPSPKAMNTPTPTQNGDVNYRSDVTKSTISLSKGQSSPAVGGTPELKKKDSSVFAMISGAVAVPHNPNELTVAAFSASGQKGSNTSLASDSSSDKEAGKKDGKIITRMPSGASSTPAYVSRLDKLDTTEIRDLLLCFLYILKHLPEDILLGWFNNSSENDIIDFFTVLELALKHFQYQGRKKIVTLSVIGSHKSSTMPTPLQNQRGRPASLSSQRAPSQYGDLMAEGIHTPHTSDADAMIRALQEANISTEVGLVVLDILSLFCTTFKKDLEARGGDNNMMHTVFRIYLSFLRSSQSETLQKHVFGAWRAFIKKFQAVLFKGSADMCGELCYEILRCCNSKLNSTRREACALLYLLMRSNFEFSNRKSFTRVHLQVIISVSQLIGVVVGLSTTRFQESLAIVNNYASSDKSIQRCIKFPGTQKTPFPGEVRDLTKRIRTVLMATAQMKENENDPELLVDLQYSLAKSYASTPELRKTWLDAMAKLHIRYGDFSEAGHCYIHIAALIAEYLKRRVNTRALGGLLGSYPQGCSSFGFISPNIVVEEAGIKDDSGMQDVQYTEETLVDFLEKGAECLEKAQRYEVLGDIYKLVIPIYEKLRDFQKLEKSYQYLSTAYGSVIDVMRSGKRLLGKYYMVALYGQTYFEDEKEYIYKEPKVTTLTEIRERLYKIFCEKYGRENVQMINDSKKMAPSELDPKFAYIQVVYVTPYFDDKELATRVTDFERNNNVRRFMYELPFTRSGKEHGSIEEQHKRRFIITTTHSFPYVKKRIEVQEGGRKEIVLTPIEVAIDEMQVKVSDLREVINNPVPDMKRLQLKLQGGVSAQVNAGPLAYAEAFLNPEKISKYPIDQSDRLKAVFREFVTTCKDALDLNAKLITTEQKEYHESLKQGFMEIAERLSILLGEKVVLLDLKTNRQDSAA</sequence>
<dbReference type="Gene3D" id="2.30.29.30">
    <property type="entry name" value="Pleckstrin-homology domain (PH domain)/Phosphotyrosine-binding domain (PTB)"/>
    <property type="match status" value="1"/>
</dbReference>
<dbReference type="CDD" id="cd08697">
    <property type="entry name" value="C2_Dock-D"/>
    <property type="match status" value="1"/>
</dbReference>
<feature type="domain" description="PH" evidence="5">
    <location>
        <begin position="169"/>
        <end position="277"/>
    </location>
</feature>
<dbReference type="Gene3D" id="1.20.58.740">
    <property type="match status" value="1"/>
</dbReference>
<dbReference type="Gene3D" id="2.60.40.150">
    <property type="entry name" value="C2 domain"/>
    <property type="match status" value="1"/>
</dbReference>
<evidence type="ECO:0000256" key="1">
    <source>
        <dbReference type="ARBA" id="ARBA00022553"/>
    </source>
</evidence>
<feature type="region of interest" description="Disordered" evidence="4">
    <location>
        <begin position="283"/>
        <end position="306"/>
    </location>
</feature>
<feature type="compositionally biased region" description="Polar residues" evidence="4">
    <location>
        <begin position="295"/>
        <end position="306"/>
    </location>
</feature>
<dbReference type="Pfam" id="PF06920">
    <property type="entry name" value="DHR-2_Lobe_A"/>
    <property type="match status" value="1"/>
</dbReference>
<keyword evidence="1" id="KW-0597">Phosphoprotein</keyword>
<dbReference type="InterPro" id="IPR016024">
    <property type="entry name" value="ARM-type_fold"/>
</dbReference>
<evidence type="ECO:0000313" key="9">
    <source>
        <dbReference type="RefSeq" id="XP_035827451.1"/>
    </source>
</evidence>
<evidence type="ECO:0000259" key="7">
    <source>
        <dbReference type="PROSITE" id="PS51651"/>
    </source>
</evidence>
<dbReference type="InterPro" id="IPR043162">
    <property type="entry name" value="DOCK_C_lobe_C"/>
</dbReference>
<feature type="region of interest" description="Disordered" evidence="4">
    <location>
        <begin position="1"/>
        <end position="21"/>
    </location>
</feature>
<dbReference type="InterPro" id="IPR026791">
    <property type="entry name" value="DOCK"/>
</dbReference>
<proteinExistence type="inferred from homology"/>
<dbReference type="InterPro" id="IPR043161">
    <property type="entry name" value="DOCK_C_lobe_A"/>
</dbReference>
<feature type="compositionally biased region" description="Polar residues" evidence="4">
    <location>
        <begin position="1237"/>
        <end position="1248"/>
    </location>
</feature>
<dbReference type="Proteomes" id="UP000694888">
    <property type="component" value="Unplaced"/>
</dbReference>
<dbReference type="Pfam" id="PF00169">
    <property type="entry name" value="PH"/>
    <property type="match status" value="1"/>
</dbReference>
<dbReference type="InterPro" id="IPR037809">
    <property type="entry name" value="C2_Dock-D"/>
</dbReference>
<evidence type="ECO:0000259" key="5">
    <source>
        <dbReference type="PROSITE" id="PS50003"/>
    </source>
</evidence>
<dbReference type="Pfam" id="PF20421">
    <property type="entry name" value="DHR-2_Lobe_C"/>
    <property type="match status" value="1"/>
</dbReference>
<keyword evidence="2" id="KW-0344">Guanine-nucleotide releasing factor</keyword>
<dbReference type="InterPro" id="IPR046769">
    <property type="entry name" value="DOCKER_Lobe_A"/>
</dbReference>
<dbReference type="PANTHER" id="PTHR23317:SF26">
    <property type="entry name" value="ZIZIMIN, ISOFORM K"/>
    <property type="match status" value="1"/>
</dbReference>
<feature type="compositionally biased region" description="Basic and acidic residues" evidence="4">
    <location>
        <begin position="1"/>
        <end position="15"/>
    </location>
</feature>
<dbReference type="Pfam" id="PF14429">
    <property type="entry name" value="DOCK-C2"/>
    <property type="match status" value="1"/>
</dbReference>
<dbReference type="RefSeq" id="XP_035827451.1">
    <property type="nucleotide sequence ID" value="XM_035971558.1"/>
</dbReference>
<comment type="similarity">
    <text evidence="3">Belongs to the DOCK family.</text>
</comment>
<dbReference type="InterPro" id="IPR011993">
    <property type="entry name" value="PH-like_dom_sf"/>
</dbReference>
<feature type="region of interest" description="Disordered" evidence="4">
    <location>
        <begin position="1232"/>
        <end position="1251"/>
    </location>
</feature>
<name>A0ABM1VYF8_APLCA</name>
<dbReference type="PROSITE" id="PS51650">
    <property type="entry name" value="C2_DOCK"/>
    <property type="match status" value="1"/>
</dbReference>
<feature type="compositionally biased region" description="Basic and acidic residues" evidence="4">
    <location>
        <begin position="1323"/>
        <end position="1335"/>
    </location>
</feature>
<evidence type="ECO:0000256" key="4">
    <source>
        <dbReference type="SAM" id="MobiDB-lite"/>
    </source>
</evidence>
<protein>
    <submittedName>
        <fullName evidence="9">Dedicator of cytokinesis protein 9</fullName>
    </submittedName>
</protein>
<evidence type="ECO:0000256" key="2">
    <source>
        <dbReference type="ARBA" id="ARBA00022658"/>
    </source>
</evidence>
<keyword evidence="8" id="KW-1185">Reference proteome</keyword>
<reference evidence="9" key="1">
    <citation type="submission" date="2025-08" db="UniProtKB">
        <authorList>
            <consortium name="RefSeq"/>
        </authorList>
    </citation>
    <scope>IDENTIFICATION</scope>
</reference>
<dbReference type="PROSITE" id="PS50003">
    <property type="entry name" value="PH_DOMAIN"/>
    <property type="match status" value="1"/>
</dbReference>
<feature type="region of interest" description="Disordered" evidence="4">
    <location>
        <begin position="1424"/>
        <end position="1444"/>
    </location>
</feature>
<dbReference type="InterPro" id="IPR021816">
    <property type="entry name" value="DOCK_C/D_N"/>
</dbReference>
<evidence type="ECO:0000313" key="8">
    <source>
        <dbReference type="Proteomes" id="UP000694888"/>
    </source>
</evidence>
<dbReference type="PANTHER" id="PTHR23317">
    <property type="entry name" value="DEDICATOR OF CYTOKINESIS DOCK"/>
    <property type="match status" value="1"/>
</dbReference>
<dbReference type="InterPro" id="IPR027007">
    <property type="entry name" value="C2_DOCK-type_domain"/>
</dbReference>
<dbReference type="GeneID" id="101858958"/>
<dbReference type="InterPro" id="IPR046770">
    <property type="entry name" value="DOCKER_Lobe_B"/>
</dbReference>
<dbReference type="InterPro" id="IPR035892">
    <property type="entry name" value="C2_domain_sf"/>
</dbReference>
<organism evidence="8 9">
    <name type="scientific">Aplysia californica</name>
    <name type="common">California sea hare</name>
    <dbReference type="NCBI Taxonomy" id="6500"/>
    <lineage>
        <taxon>Eukaryota</taxon>
        <taxon>Metazoa</taxon>
        <taxon>Spiralia</taxon>
        <taxon>Lophotrochozoa</taxon>
        <taxon>Mollusca</taxon>
        <taxon>Gastropoda</taxon>
        <taxon>Heterobranchia</taxon>
        <taxon>Euthyneura</taxon>
        <taxon>Tectipleura</taxon>
        <taxon>Aplysiida</taxon>
        <taxon>Aplysioidea</taxon>
        <taxon>Aplysiidae</taxon>
        <taxon>Aplysia</taxon>
    </lineage>
</organism>
<gene>
    <name evidence="9" type="primary">LOC101858958</name>
</gene>
<dbReference type="Pfam" id="PF11878">
    <property type="entry name" value="DOCK_C-D_N"/>
    <property type="match status" value="1"/>
</dbReference>
<dbReference type="SUPFAM" id="SSF48371">
    <property type="entry name" value="ARM repeat"/>
    <property type="match status" value="1"/>
</dbReference>
<evidence type="ECO:0000256" key="3">
    <source>
        <dbReference type="PROSITE-ProRule" id="PRU00983"/>
    </source>
</evidence>
<dbReference type="SUPFAM" id="SSF50729">
    <property type="entry name" value="PH domain-like"/>
    <property type="match status" value="1"/>
</dbReference>
<dbReference type="Gene3D" id="1.25.40.410">
    <property type="match status" value="1"/>
</dbReference>
<evidence type="ECO:0000259" key="6">
    <source>
        <dbReference type="PROSITE" id="PS51650"/>
    </source>
</evidence>
<feature type="domain" description="C2 DOCK-type" evidence="6">
    <location>
        <begin position="646"/>
        <end position="828"/>
    </location>
</feature>
<feature type="domain" description="DOCKER" evidence="7">
    <location>
        <begin position="1697"/>
        <end position="2135"/>
    </location>
</feature>